<sequence length="541" mass="60968">MSMVHNRQLHSNCDLTVERCDRPALVMGGFDELRDYQVLGVREGGRSAGIGVGTLYRVRHRRSGHHYLWKPVDCVALHLEPQELRAKLERDARTIRRLRLPEPLRYHNSIVHVPSNTLYLVLEDCAAPSLRDLASTHRLLESLVWRLLLRLAHLCKALESVTLESLRMCFTPDTIFADERGDFRIDCFEVKTESKNEDQGLVHQLGVTLRELYAAPYSSCSDELTDLLTLLIEERLRPDVLLYHPTVLANNDGTAEAYNGGALVARKFFESPLYVNVGRDVGPRSPSPPDVTALAIQLPGFVPRNNLSSDPQRVSQCTLSDQWMSRLVALRQREDALNRREKNLIAREVAESPVAKVAKPEVFYENRNGITLPPLVTRRSMRGIRRRKLRAAQRPTTYEDLDSSLSADAGDEAAVVTSARLPEIQPLRRSLSRRIAAKKVQIAASNPSVESDESVILTFYELEGGETATWPTQFKYLRPNETEAIAVPPQSPIKRKRLSDITNDPGLDVRPPASVLEVKKRKGRKSMLSFKAPLKFIGLKT</sequence>
<accession>A0A4C1ZV61</accession>
<comment type="caution">
    <text evidence="1">The sequence shown here is derived from an EMBL/GenBank/DDBJ whole genome shotgun (WGS) entry which is preliminary data.</text>
</comment>
<evidence type="ECO:0000313" key="1">
    <source>
        <dbReference type="EMBL" id="GBP91568.1"/>
    </source>
</evidence>
<dbReference type="InterPro" id="IPR011009">
    <property type="entry name" value="Kinase-like_dom_sf"/>
</dbReference>
<keyword evidence="2" id="KW-1185">Reference proteome</keyword>
<dbReference type="SUPFAM" id="SSF56112">
    <property type="entry name" value="Protein kinase-like (PK-like)"/>
    <property type="match status" value="1"/>
</dbReference>
<reference evidence="1 2" key="1">
    <citation type="journal article" date="2019" name="Commun. Biol.">
        <title>The bagworm genome reveals a unique fibroin gene that provides high tensile strength.</title>
        <authorList>
            <person name="Kono N."/>
            <person name="Nakamura H."/>
            <person name="Ohtoshi R."/>
            <person name="Tomita M."/>
            <person name="Numata K."/>
            <person name="Arakawa K."/>
        </authorList>
    </citation>
    <scope>NUCLEOTIDE SEQUENCE [LARGE SCALE GENOMIC DNA]</scope>
</reference>
<gene>
    <name evidence="1" type="ORF">EVAR_67168_1</name>
</gene>
<name>A0A4C1ZV61_EUMVA</name>
<dbReference type="EMBL" id="BGZK01002182">
    <property type="protein sequence ID" value="GBP91568.1"/>
    <property type="molecule type" value="Genomic_DNA"/>
</dbReference>
<dbReference type="Gene3D" id="1.10.510.10">
    <property type="entry name" value="Transferase(Phosphotransferase) domain 1"/>
    <property type="match status" value="1"/>
</dbReference>
<protein>
    <recommendedName>
        <fullName evidence="3">Protein kinase domain-containing protein</fullName>
    </recommendedName>
</protein>
<evidence type="ECO:0008006" key="3">
    <source>
        <dbReference type="Google" id="ProtNLM"/>
    </source>
</evidence>
<organism evidence="1 2">
    <name type="scientific">Eumeta variegata</name>
    <name type="common">Bagworm moth</name>
    <name type="synonym">Eumeta japonica</name>
    <dbReference type="NCBI Taxonomy" id="151549"/>
    <lineage>
        <taxon>Eukaryota</taxon>
        <taxon>Metazoa</taxon>
        <taxon>Ecdysozoa</taxon>
        <taxon>Arthropoda</taxon>
        <taxon>Hexapoda</taxon>
        <taxon>Insecta</taxon>
        <taxon>Pterygota</taxon>
        <taxon>Neoptera</taxon>
        <taxon>Endopterygota</taxon>
        <taxon>Lepidoptera</taxon>
        <taxon>Glossata</taxon>
        <taxon>Ditrysia</taxon>
        <taxon>Tineoidea</taxon>
        <taxon>Psychidae</taxon>
        <taxon>Oiketicinae</taxon>
        <taxon>Eumeta</taxon>
    </lineage>
</organism>
<dbReference type="Gene3D" id="3.30.200.20">
    <property type="entry name" value="Phosphorylase Kinase, domain 1"/>
    <property type="match status" value="1"/>
</dbReference>
<dbReference type="AlphaFoldDB" id="A0A4C1ZV61"/>
<proteinExistence type="predicted"/>
<dbReference type="Proteomes" id="UP000299102">
    <property type="component" value="Unassembled WGS sequence"/>
</dbReference>
<dbReference type="OrthoDB" id="6338986at2759"/>
<dbReference type="STRING" id="151549.A0A4C1ZV61"/>
<evidence type="ECO:0000313" key="2">
    <source>
        <dbReference type="Proteomes" id="UP000299102"/>
    </source>
</evidence>